<dbReference type="GO" id="GO:0005634">
    <property type="term" value="C:nucleus"/>
    <property type="evidence" value="ECO:0007669"/>
    <property type="project" value="TreeGrafter"/>
</dbReference>
<keyword evidence="8" id="KW-1185">Reference proteome</keyword>
<dbReference type="SUPFAM" id="SSF48371">
    <property type="entry name" value="ARM repeat"/>
    <property type="match status" value="1"/>
</dbReference>
<evidence type="ECO:0000256" key="2">
    <source>
        <dbReference type="ARBA" id="ARBA00005462"/>
    </source>
</evidence>
<dbReference type="InterPro" id="IPR000225">
    <property type="entry name" value="Armadillo"/>
</dbReference>
<dbReference type="PANTHER" id="PTHR10372:SF25">
    <property type="entry name" value="PLAKOPHILIN-2"/>
    <property type="match status" value="1"/>
</dbReference>
<feature type="repeat" description="ARM" evidence="6">
    <location>
        <begin position="70"/>
        <end position="103"/>
    </location>
</feature>
<evidence type="ECO:0000256" key="1">
    <source>
        <dbReference type="ARBA" id="ARBA00004282"/>
    </source>
</evidence>
<proteinExistence type="inferred from homology"/>
<dbReference type="EMBL" id="JAFBMS010000065">
    <property type="protein sequence ID" value="KAG9338527.1"/>
    <property type="molecule type" value="Genomic_DNA"/>
</dbReference>
<dbReference type="InterPro" id="IPR028435">
    <property type="entry name" value="Plakophilin/d_Catenin"/>
</dbReference>
<dbReference type="GO" id="GO:0005886">
    <property type="term" value="C:plasma membrane"/>
    <property type="evidence" value="ECO:0007669"/>
    <property type="project" value="TreeGrafter"/>
</dbReference>
<dbReference type="GO" id="GO:0005912">
    <property type="term" value="C:adherens junction"/>
    <property type="evidence" value="ECO:0007669"/>
    <property type="project" value="TreeGrafter"/>
</dbReference>
<dbReference type="GO" id="GO:0072659">
    <property type="term" value="P:protein localization to plasma membrane"/>
    <property type="evidence" value="ECO:0007669"/>
    <property type="project" value="TreeGrafter"/>
</dbReference>
<organism evidence="7 8">
    <name type="scientific">Albula glossodonta</name>
    <name type="common">roundjaw bonefish</name>
    <dbReference type="NCBI Taxonomy" id="121402"/>
    <lineage>
        <taxon>Eukaryota</taxon>
        <taxon>Metazoa</taxon>
        <taxon>Chordata</taxon>
        <taxon>Craniata</taxon>
        <taxon>Vertebrata</taxon>
        <taxon>Euteleostomi</taxon>
        <taxon>Actinopterygii</taxon>
        <taxon>Neopterygii</taxon>
        <taxon>Teleostei</taxon>
        <taxon>Albuliformes</taxon>
        <taxon>Albulidae</taxon>
        <taxon>Albula</taxon>
    </lineage>
</organism>
<dbReference type="InterPro" id="IPR011989">
    <property type="entry name" value="ARM-like"/>
</dbReference>
<reference evidence="7" key="1">
    <citation type="thesis" date="2021" institute="BYU ScholarsArchive" country="Provo, UT, USA">
        <title>Applications of and Algorithms for Genome Assembly and Genomic Analyses with an Emphasis on Marine Teleosts.</title>
        <authorList>
            <person name="Pickett B.D."/>
        </authorList>
    </citation>
    <scope>NUCLEOTIDE SEQUENCE</scope>
    <source>
        <strain evidence="7">HI-2016</strain>
    </source>
</reference>
<evidence type="ECO:0000256" key="6">
    <source>
        <dbReference type="PROSITE-ProRule" id="PRU00259"/>
    </source>
</evidence>
<dbReference type="PROSITE" id="PS50176">
    <property type="entry name" value="ARM_REPEAT"/>
    <property type="match status" value="1"/>
</dbReference>
<dbReference type="GO" id="GO:0098609">
    <property type="term" value="P:cell-cell adhesion"/>
    <property type="evidence" value="ECO:0007669"/>
    <property type="project" value="InterPro"/>
</dbReference>
<keyword evidence="5" id="KW-0965">Cell junction</keyword>
<comment type="similarity">
    <text evidence="2">Belongs to the beta-catenin family.</text>
</comment>
<comment type="caution">
    <text evidence="7">The sequence shown here is derived from an EMBL/GenBank/DDBJ whole genome shotgun (WGS) entry which is preliminary data.</text>
</comment>
<evidence type="ECO:0000313" key="8">
    <source>
        <dbReference type="Proteomes" id="UP000824540"/>
    </source>
</evidence>
<keyword evidence="3" id="KW-0677">Repeat</keyword>
<dbReference type="OrthoDB" id="3245100at2759"/>
<gene>
    <name evidence="7" type="ORF">JZ751_025583</name>
</gene>
<dbReference type="GO" id="GO:0005737">
    <property type="term" value="C:cytoplasm"/>
    <property type="evidence" value="ECO:0007669"/>
    <property type="project" value="TreeGrafter"/>
</dbReference>
<dbReference type="PANTHER" id="PTHR10372">
    <property type="entry name" value="PLAKOPHILLIN-RELATED"/>
    <property type="match status" value="1"/>
</dbReference>
<dbReference type="GO" id="GO:0002934">
    <property type="term" value="P:desmosome organization"/>
    <property type="evidence" value="ECO:0007669"/>
    <property type="project" value="TreeGrafter"/>
</dbReference>
<dbReference type="GO" id="GO:0007507">
    <property type="term" value="P:heart development"/>
    <property type="evidence" value="ECO:0007669"/>
    <property type="project" value="TreeGrafter"/>
</dbReference>
<dbReference type="InterPro" id="IPR016024">
    <property type="entry name" value="ARM-type_fold"/>
</dbReference>
<keyword evidence="4" id="KW-0130">Cell adhesion</keyword>
<accession>A0A8T2NQ91</accession>
<sequence length="533" mass="56902">MEGPLLEEKSSPRGVEWLWSPITVRMYLSLMARSSCRYSQEAALGALQNATAGSGTLSQAMAHTIVKKEGGLHQLKKILQADECEEVKKTALSLLRNVSRYEELHSDIAQQILPDLVRMLPEPDSEVEPPGVTISLCNILLSLCQNSTQNARAVVNLKGLRKLVSISGKSFSHSEWLGEGGETAAAWRGAGASDGNVLVGWRWSRAQAGDMHVGWRWSRAQTGWGFTCWVEVDQGPGWRCAGWVEVEQGPGCGNAGWVEVEQGPGWGCVSWVEVEQGPGWLGIYMLGGGGAGPRLGMCRLGGGGAGPMLWKCRLGEGGAGPRLRICRLGGGGAGPRLGMCRLGEGWVKVEQGPCCGNAGWVEVEQGPGWGCVCWVEVEQGPGWLGIYMLGGGGAGPRLGMCKLGWVEVEQGPGWGCAGWVEVEQGPGWGCVSWVEVEQGPGWLGIYMLGGGGAGPRLGMCRLGGGGAGPRLWKCRHGPNRQSQAASTVLQAMWRHNELHGAYRKAGYKKSAFINSRTVRSLSPVYDKEGGQTL</sequence>
<dbReference type="Gene3D" id="1.25.10.10">
    <property type="entry name" value="Leucine-rich Repeat Variant"/>
    <property type="match status" value="2"/>
</dbReference>
<protein>
    <submittedName>
        <fullName evidence="7">Uncharacterized protein</fullName>
    </submittedName>
</protein>
<comment type="subcellular location">
    <subcellularLocation>
        <location evidence="1">Cell junction</location>
    </subcellularLocation>
</comment>
<evidence type="ECO:0000256" key="4">
    <source>
        <dbReference type="ARBA" id="ARBA00022889"/>
    </source>
</evidence>
<name>A0A8T2NQ91_9TELE</name>
<evidence type="ECO:0000256" key="3">
    <source>
        <dbReference type="ARBA" id="ARBA00022737"/>
    </source>
</evidence>
<evidence type="ECO:0000256" key="5">
    <source>
        <dbReference type="ARBA" id="ARBA00022949"/>
    </source>
</evidence>
<evidence type="ECO:0000313" key="7">
    <source>
        <dbReference type="EMBL" id="KAG9338527.1"/>
    </source>
</evidence>
<dbReference type="GO" id="GO:0014704">
    <property type="term" value="C:intercalated disc"/>
    <property type="evidence" value="ECO:0007669"/>
    <property type="project" value="TreeGrafter"/>
</dbReference>
<dbReference type="Proteomes" id="UP000824540">
    <property type="component" value="Unassembled WGS sequence"/>
</dbReference>
<dbReference type="AlphaFoldDB" id="A0A8T2NQ91"/>
<dbReference type="GO" id="GO:0045110">
    <property type="term" value="P:intermediate filament bundle assembly"/>
    <property type="evidence" value="ECO:0007669"/>
    <property type="project" value="TreeGrafter"/>
</dbReference>